<dbReference type="EMBL" id="HBGG01034696">
    <property type="protein sequence ID" value="CAD9215972.1"/>
    <property type="molecule type" value="Transcribed_RNA"/>
</dbReference>
<proteinExistence type="predicted"/>
<dbReference type="AlphaFoldDB" id="A0A7S1T2P6"/>
<gene>
    <name evidence="3" type="ORF">TCHU04912_LOCUS18212</name>
</gene>
<organism evidence="3">
    <name type="scientific">Tetraselmis chuii</name>
    <dbReference type="NCBI Taxonomy" id="63592"/>
    <lineage>
        <taxon>Eukaryota</taxon>
        <taxon>Viridiplantae</taxon>
        <taxon>Chlorophyta</taxon>
        <taxon>core chlorophytes</taxon>
        <taxon>Chlorodendrophyceae</taxon>
        <taxon>Chlorodendrales</taxon>
        <taxon>Chlorodendraceae</taxon>
        <taxon>Tetraselmis</taxon>
    </lineage>
</organism>
<evidence type="ECO:0000313" key="3">
    <source>
        <dbReference type="EMBL" id="CAD9215972.1"/>
    </source>
</evidence>
<feature type="chain" id="PRO_5030522223" evidence="2">
    <location>
        <begin position="25"/>
        <end position="106"/>
    </location>
</feature>
<feature type="region of interest" description="Disordered" evidence="1">
    <location>
        <begin position="87"/>
        <end position="106"/>
    </location>
</feature>
<evidence type="ECO:0000256" key="2">
    <source>
        <dbReference type="SAM" id="SignalP"/>
    </source>
</evidence>
<accession>A0A7S1T2P6</accession>
<evidence type="ECO:0000256" key="1">
    <source>
        <dbReference type="SAM" id="MobiDB-lite"/>
    </source>
</evidence>
<reference evidence="3" key="1">
    <citation type="submission" date="2021-01" db="EMBL/GenBank/DDBJ databases">
        <authorList>
            <person name="Corre E."/>
            <person name="Pelletier E."/>
            <person name="Niang G."/>
            <person name="Scheremetjew M."/>
            <person name="Finn R."/>
            <person name="Kale V."/>
            <person name="Holt S."/>
            <person name="Cochrane G."/>
            <person name="Meng A."/>
            <person name="Brown T."/>
            <person name="Cohen L."/>
        </authorList>
    </citation>
    <scope>NUCLEOTIDE SEQUENCE</scope>
    <source>
        <strain evidence="3">PLY429</strain>
    </source>
</reference>
<keyword evidence="2" id="KW-0732">Signal</keyword>
<feature type="signal peptide" evidence="2">
    <location>
        <begin position="1"/>
        <end position="24"/>
    </location>
</feature>
<name>A0A7S1T2P6_9CHLO</name>
<protein>
    <submittedName>
        <fullName evidence="3">Uncharacterized protein</fullName>
    </submittedName>
</protein>
<sequence>MPEPPKHRLAVASISPLLVPVLAARPVTRLPATCPVAPEEQEVAEVVTGPALQARRDGKPLLPLRDEPQVERAEEDGWRREIDPCAQACSTEEAPTRPEKNMVGQA</sequence>